<keyword evidence="4 7" id="KW-1133">Transmembrane helix</keyword>
<dbReference type="PANTHER" id="PTHR12149:SF8">
    <property type="entry name" value="PROTEIN-RIBULOSAMINE 3-KINASE"/>
    <property type="match status" value="1"/>
</dbReference>
<dbReference type="InterPro" id="IPR011009">
    <property type="entry name" value="Kinase-like_dom_sf"/>
</dbReference>
<feature type="transmembrane region" description="Helical" evidence="7">
    <location>
        <begin position="676"/>
        <end position="702"/>
    </location>
</feature>
<comment type="catalytic activity">
    <reaction evidence="6">
        <text>N(6)-D-ribulosyl-L-lysyl-[protein] + ATP = N(6)-(3-O-phospho-D-ribulosyl)-L-lysyl-[protein] + ADP + H(+)</text>
        <dbReference type="Rhea" id="RHEA:48432"/>
        <dbReference type="Rhea" id="RHEA-COMP:12103"/>
        <dbReference type="Rhea" id="RHEA-COMP:12104"/>
        <dbReference type="ChEBI" id="CHEBI:15378"/>
        <dbReference type="ChEBI" id="CHEBI:30616"/>
        <dbReference type="ChEBI" id="CHEBI:90418"/>
        <dbReference type="ChEBI" id="CHEBI:90420"/>
        <dbReference type="ChEBI" id="CHEBI:456216"/>
        <dbReference type="EC" id="2.7.1.172"/>
    </reaction>
    <physiologicalReaction direction="left-to-right" evidence="6">
        <dbReference type="Rhea" id="RHEA:48433"/>
    </physiologicalReaction>
</comment>
<evidence type="ECO:0000256" key="7">
    <source>
        <dbReference type="SAM" id="Phobius"/>
    </source>
</evidence>
<evidence type="ECO:0000256" key="4">
    <source>
        <dbReference type="ARBA" id="ARBA00022989"/>
    </source>
</evidence>
<gene>
    <name evidence="9" type="ORF">CCMP2556_LOCUS46036</name>
</gene>
<proteinExistence type="predicted"/>
<name>A0ABP0R8E6_9DINO</name>
<evidence type="ECO:0000256" key="1">
    <source>
        <dbReference type="ARBA" id="ARBA00004141"/>
    </source>
</evidence>
<keyword evidence="5 7" id="KW-0472">Membrane</keyword>
<reference evidence="9 10" key="1">
    <citation type="submission" date="2024-02" db="EMBL/GenBank/DDBJ databases">
        <authorList>
            <person name="Chen Y."/>
            <person name="Shah S."/>
            <person name="Dougan E. K."/>
            <person name="Thang M."/>
            <person name="Chan C."/>
        </authorList>
    </citation>
    <scope>NUCLEOTIDE SEQUENCE [LARGE SCALE GENOMIC DNA]</scope>
</reference>
<evidence type="ECO:0000256" key="6">
    <source>
        <dbReference type="ARBA" id="ARBA00048655"/>
    </source>
</evidence>
<feature type="transmembrane region" description="Helical" evidence="7">
    <location>
        <begin position="910"/>
        <end position="935"/>
    </location>
</feature>
<dbReference type="SUPFAM" id="SSF81324">
    <property type="entry name" value="Voltage-gated potassium channels"/>
    <property type="match status" value="1"/>
</dbReference>
<feature type="domain" description="Ion transport" evidence="8">
    <location>
        <begin position="161"/>
        <end position="307"/>
    </location>
</feature>
<accession>A0ABP0R8E6</accession>
<evidence type="ECO:0000313" key="10">
    <source>
        <dbReference type="Proteomes" id="UP001642484"/>
    </source>
</evidence>
<dbReference type="Proteomes" id="UP001642484">
    <property type="component" value="Unassembled WGS sequence"/>
</dbReference>
<keyword evidence="3 7" id="KW-0812">Transmembrane</keyword>
<evidence type="ECO:0000259" key="8">
    <source>
        <dbReference type="Pfam" id="PF00520"/>
    </source>
</evidence>
<sequence>METYEALLKSQLKQLEEVLLRRHQAEFHALKQQYLLGVEKGAPGLSEDCGQNDEIPQERWCLERTRAVKRWESFSWKLLARQESSFDTEESIIAVRSSSERPDLRMRSSWCHSVMQKRVKMPPSSRNSYTEDMILRMNEEMTSSSWYSKFVFGPQSSFQLLWAVLSIILITWDLVTIPLEVFDNSSFHEILKSVGYGSLAYWVVDMPLHLLFGVQKGGIVELRPRVLARLYLKTWFPVDLALVALDVLLIVFEIMVGEGSFSGAFRSVRVLRIMRILRLLRLLRVAKLQRELSIIANRFISAYVFMVMKLVCIGVQSVGACGHRLHTVRVDRATMPHLAPPRRTRCLTFAWLAWTAWTALGRVDRCFAPSRTERRTATVARMASAAEWLEGQGYDVAGKQGRGGSSWASFQTLQTDQGDFFVKTARRPAADMFKGEALGLEALRAAGGVCVPKVLHYDDDGSGGSYIIMEKLNMGGRVNMKDFGRKLAEMHLAEPAHPEAKSGKFGFQVDNTIGGTPQKNAWTEDWASFVKEQRLGPQVRMAGSGQLTRVWKQLLEETGDLRDLFSDVEVKPSILHGDLWSGNYQGTPDGVAIFDPATYYGHHEAEFGMSWCAGFNGDFWSGYREVIPEAPKYRQRAKLYEVGMFEAYVASLHWSLTQFTPSTNNVAPANSLERLFAVFVILLAMGCFSSFVGSITATVNALRSIQATKVKQQNEVLRFFAERKMSLDLYRKVQYVIRTEKLMDEPLMENEVTLLKLLPQRFRIQLHEEMYLHELLQLPFWPSGVKTREGVFLAEVCHLAMQEEIARKSEDIFLPGTECHAAYLMEPGAKIALEALPPLWLQISLLSMTWGSTSMSSFAVTFVSLVCSYVNILKHLFLVTECLAAEIEDLEISQLLSLEQCSKGVNENSCLLASLVFFAIFTVLICTIRLAGLWYCPSHILDLTS</sequence>
<dbReference type="Gene3D" id="3.30.200.20">
    <property type="entry name" value="Phosphorylase Kinase, domain 1"/>
    <property type="match status" value="1"/>
</dbReference>
<dbReference type="EMBL" id="CAXAMN010025661">
    <property type="protein sequence ID" value="CAK9096856.1"/>
    <property type="molecule type" value="Genomic_DNA"/>
</dbReference>
<dbReference type="Pfam" id="PF00520">
    <property type="entry name" value="Ion_trans"/>
    <property type="match status" value="1"/>
</dbReference>
<dbReference type="InterPro" id="IPR027359">
    <property type="entry name" value="Volt_channel_dom_sf"/>
</dbReference>
<dbReference type="SUPFAM" id="SSF56112">
    <property type="entry name" value="Protein kinase-like (PK-like)"/>
    <property type="match status" value="1"/>
</dbReference>
<evidence type="ECO:0000256" key="2">
    <source>
        <dbReference type="ARBA" id="ARBA00011961"/>
    </source>
</evidence>
<dbReference type="Gene3D" id="1.20.120.350">
    <property type="entry name" value="Voltage-gated potassium channels. Chain C"/>
    <property type="match status" value="1"/>
</dbReference>
<organism evidence="9 10">
    <name type="scientific">Durusdinium trenchii</name>
    <dbReference type="NCBI Taxonomy" id="1381693"/>
    <lineage>
        <taxon>Eukaryota</taxon>
        <taxon>Sar</taxon>
        <taxon>Alveolata</taxon>
        <taxon>Dinophyceae</taxon>
        <taxon>Suessiales</taxon>
        <taxon>Symbiodiniaceae</taxon>
        <taxon>Durusdinium</taxon>
    </lineage>
</organism>
<dbReference type="Gene3D" id="3.90.1200.10">
    <property type="match status" value="1"/>
</dbReference>
<protein>
    <recommendedName>
        <fullName evidence="2">protein-ribulosamine 3-kinase</fullName>
        <ecNumber evidence="2">2.7.1.172</ecNumber>
    </recommendedName>
</protein>
<evidence type="ECO:0000256" key="5">
    <source>
        <dbReference type="ARBA" id="ARBA00023136"/>
    </source>
</evidence>
<keyword evidence="10" id="KW-1185">Reference proteome</keyword>
<comment type="subcellular location">
    <subcellularLocation>
        <location evidence="1">Membrane</location>
        <topology evidence="1">Multi-pass membrane protein</topology>
    </subcellularLocation>
</comment>
<dbReference type="PANTHER" id="PTHR12149">
    <property type="entry name" value="FRUCTOSAMINE 3 KINASE-RELATED PROTEIN"/>
    <property type="match status" value="1"/>
</dbReference>
<dbReference type="InterPro" id="IPR016477">
    <property type="entry name" value="Fructo-/Ketosamine-3-kinase"/>
</dbReference>
<dbReference type="EC" id="2.7.1.172" evidence="2"/>
<dbReference type="Pfam" id="PF03881">
    <property type="entry name" value="Fructosamin_kin"/>
    <property type="match status" value="1"/>
</dbReference>
<evidence type="ECO:0000256" key="3">
    <source>
        <dbReference type="ARBA" id="ARBA00022692"/>
    </source>
</evidence>
<dbReference type="InterPro" id="IPR005821">
    <property type="entry name" value="Ion_trans_dom"/>
</dbReference>
<comment type="caution">
    <text evidence="9">The sequence shown here is derived from an EMBL/GenBank/DDBJ whole genome shotgun (WGS) entry which is preliminary data.</text>
</comment>
<evidence type="ECO:0000313" key="9">
    <source>
        <dbReference type="EMBL" id="CAK9096856.1"/>
    </source>
</evidence>